<proteinExistence type="predicted"/>
<sequence>MARPASTVLRLSDYRGRQRPVYFNRGELNRLLGLYSRHVSSGEWRDYAIDHAPGRAVFSVYRHTHERPLYAIIKGPPGTDGQSTWIVMSGRERLAQAGNLDEALRVFAAKLRLVR</sequence>
<gene>
    <name evidence="1" type="ORF">EDC65_0480</name>
</gene>
<dbReference type="Proteomes" id="UP000278222">
    <property type="component" value="Unassembled WGS sequence"/>
</dbReference>
<name>A0A3N1M657_9PROT</name>
<dbReference type="AlphaFoldDB" id="A0A3N1M657"/>
<keyword evidence="2" id="KW-1185">Reference proteome</keyword>
<dbReference type="InterPro" id="IPR021252">
    <property type="entry name" value="DUF2794"/>
</dbReference>
<evidence type="ECO:0000313" key="2">
    <source>
        <dbReference type="Proteomes" id="UP000278222"/>
    </source>
</evidence>
<protein>
    <submittedName>
        <fullName evidence="1">Uncharacterized protein DUF2794</fullName>
    </submittedName>
</protein>
<evidence type="ECO:0000313" key="1">
    <source>
        <dbReference type="EMBL" id="ROQ01302.1"/>
    </source>
</evidence>
<dbReference type="OrthoDB" id="7159482at2"/>
<dbReference type="RefSeq" id="WP_123688076.1">
    <property type="nucleotide sequence ID" value="NZ_AP019700.1"/>
</dbReference>
<comment type="caution">
    <text evidence="1">The sequence shown here is derived from an EMBL/GenBank/DDBJ whole genome shotgun (WGS) entry which is preliminary data.</text>
</comment>
<reference evidence="1 2" key="1">
    <citation type="submission" date="2018-11" db="EMBL/GenBank/DDBJ databases">
        <title>Genomic Encyclopedia of Type Strains, Phase IV (KMG-IV): sequencing the most valuable type-strain genomes for metagenomic binning, comparative biology and taxonomic classification.</title>
        <authorList>
            <person name="Goeker M."/>
        </authorList>
    </citation>
    <scope>NUCLEOTIDE SEQUENCE [LARGE SCALE GENOMIC DNA]</scope>
    <source>
        <strain evidence="1 2">DSM 5900</strain>
    </source>
</reference>
<organism evidence="1 2">
    <name type="scientific">Stella humosa</name>
    <dbReference type="NCBI Taxonomy" id="94"/>
    <lineage>
        <taxon>Bacteria</taxon>
        <taxon>Pseudomonadati</taxon>
        <taxon>Pseudomonadota</taxon>
        <taxon>Alphaproteobacteria</taxon>
        <taxon>Rhodospirillales</taxon>
        <taxon>Stellaceae</taxon>
        <taxon>Stella</taxon>
    </lineage>
</organism>
<dbReference type="EMBL" id="RJKX01000011">
    <property type="protein sequence ID" value="ROQ01302.1"/>
    <property type="molecule type" value="Genomic_DNA"/>
</dbReference>
<accession>A0A3N1M657</accession>
<dbReference type="Pfam" id="PF10984">
    <property type="entry name" value="DUF2794"/>
    <property type="match status" value="1"/>
</dbReference>